<organism evidence="2">
    <name type="scientific">metagenome</name>
    <dbReference type="NCBI Taxonomy" id="256318"/>
    <lineage>
        <taxon>unclassified sequences</taxon>
        <taxon>metagenomes</taxon>
    </lineage>
</organism>
<reference evidence="2" key="1">
    <citation type="submission" date="2015-08" db="EMBL/GenBank/DDBJ databases">
        <authorList>
            <person name="Babu N.S."/>
            <person name="Beckwith C.J."/>
            <person name="Beseler K.G."/>
            <person name="Brison A."/>
            <person name="Carone J.V."/>
            <person name="Caskin T.P."/>
            <person name="Diamond M."/>
            <person name="Durham M.E."/>
            <person name="Foxe J.M."/>
            <person name="Go M."/>
            <person name="Henderson B.A."/>
            <person name="Jones I.B."/>
            <person name="McGettigan J.A."/>
            <person name="Micheletti S.J."/>
            <person name="Nasrallah M.E."/>
            <person name="Ortiz D."/>
            <person name="Piller C.R."/>
            <person name="Privatt S.R."/>
            <person name="Schneider S.L."/>
            <person name="Sharp S."/>
            <person name="Smith T.C."/>
            <person name="Stanton J.D."/>
            <person name="Ullery H.E."/>
            <person name="Wilson R.J."/>
            <person name="Serrano M.G."/>
            <person name="Buck G."/>
            <person name="Lee V."/>
            <person name="Wang Y."/>
            <person name="Carvalho R."/>
            <person name="Voegtly L."/>
            <person name="Shi R."/>
            <person name="Duckworth R."/>
            <person name="Johnson A."/>
            <person name="Loviza R."/>
            <person name="Walstead R."/>
            <person name="Shah Z."/>
            <person name="Kiflezghi M."/>
            <person name="Wade K."/>
            <person name="Ball S.L."/>
            <person name="Bradley K.W."/>
            <person name="Asai D.J."/>
            <person name="Bowman C.A."/>
            <person name="Russell D.A."/>
            <person name="Pope W.H."/>
            <person name="Jacobs-Sera D."/>
            <person name="Hendrix R.W."/>
            <person name="Hatfull G.F."/>
        </authorList>
    </citation>
    <scope>NUCLEOTIDE SEQUENCE</scope>
</reference>
<dbReference type="EMBL" id="CZKB01000004">
    <property type="protein sequence ID" value="CUR56454.1"/>
    <property type="molecule type" value="Genomic_DNA"/>
</dbReference>
<feature type="compositionally biased region" description="Low complexity" evidence="1">
    <location>
        <begin position="123"/>
        <end position="132"/>
    </location>
</feature>
<feature type="region of interest" description="Disordered" evidence="1">
    <location>
        <begin position="89"/>
        <end position="132"/>
    </location>
</feature>
<proteinExistence type="predicted"/>
<feature type="compositionally biased region" description="Basic and acidic residues" evidence="1">
    <location>
        <begin position="89"/>
        <end position="101"/>
    </location>
</feature>
<gene>
    <name evidence="2" type="ORF">NOCA1120024</name>
</gene>
<protein>
    <submittedName>
        <fullName evidence="2">Uncharacterized protein</fullName>
    </submittedName>
</protein>
<name>A0A2P2C381_9ZZZZ</name>
<sequence length="132" mass="13823">MSVSIRFASVAATAAIALGGGFAVSSASADVSPTTEPCAKEQVKVDKAEAALERVTAVFARQEARVAEAKEVVAQAQAGREKAEARRALAAAKQDRDETKVTKRAQQQRVAKAQERLTECEAAEAPEVPAEG</sequence>
<accession>A0A2P2C381</accession>
<dbReference type="AlphaFoldDB" id="A0A2P2C381"/>
<evidence type="ECO:0000256" key="1">
    <source>
        <dbReference type="SAM" id="MobiDB-lite"/>
    </source>
</evidence>
<evidence type="ECO:0000313" key="2">
    <source>
        <dbReference type="EMBL" id="CUR56454.1"/>
    </source>
</evidence>